<accession>A0A319DHP1</accession>
<sequence length="385" mass="43320">MFLYQQKDLPADPVFPADLEKLGYFITEQDQIRKISDPRVEFQFKINKHPRWNEVHREAMNTCIRNIVSTRLRKLGLVTLRLPLISKPTEAHVPILVSKNLATATRIIVVFGEPIQDLGIWAYRTVGNESIDAGSAIAFARAVLRKNDNANGKTSSDQGETALILANTGQLTWHCGAGRAMTLSSWLAMPRGSAVDSPPVMTRRNKIPGNANWQEHVDYVFDEILASRGRLVRKDAKIGVLGLADGGLGAIRYLANNWEDWQPYISAICLSNPLHLAKIDLADQDREDPMSFAYFVSSRCRGYVLTDLPLGLPVTATHDHGCNCYSSGEELNIECIMPRARAHMLQWLEKTFDDPDLCEAEMEFKEIDSERLEIIKELEAEEEEN</sequence>
<keyword evidence="3" id="KW-1185">Reference proteome</keyword>
<dbReference type="GO" id="GO:0035197">
    <property type="term" value="F:siRNA binding"/>
    <property type="evidence" value="ECO:0007669"/>
    <property type="project" value="TreeGrafter"/>
</dbReference>
<name>A0A319DHP1_9EURO</name>
<dbReference type="PANTHER" id="PTHR21357">
    <property type="entry name" value="FAM172 FAMILY PROTEIN HOMOLOG CG10038"/>
    <property type="match status" value="1"/>
</dbReference>
<dbReference type="Proteomes" id="UP000247810">
    <property type="component" value="Unassembled WGS sequence"/>
</dbReference>
<dbReference type="PANTHER" id="PTHR21357:SF4">
    <property type="entry name" value="FAM172 FAMILY PROTEIN HOMOLOG CG10038"/>
    <property type="match status" value="1"/>
</dbReference>
<dbReference type="EMBL" id="KZ825829">
    <property type="protein sequence ID" value="PYH97025.1"/>
    <property type="molecule type" value="Genomic_DNA"/>
</dbReference>
<dbReference type="GO" id="GO:0005634">
    <property type="term" value="C:nucleus"/>
    <property type="evidence" value="ECO:0007669"/>
    <property type="project" value="TreeGrafter"/>
</dbReference>
<dbReference type="AlphaFoldDB" id="A0A319DHP1"/>
<dbReference type="InterPro" id="IPR048263">
    <property type="entry name" value="Arb2"/>
</dbReference>
<dbReference type="Pfam" id="PF22749">
    <property type="entry name" value="Arb2"/>
    <property type="match status" value="1"/>
</dbReference>
<dbReference type="InterPro" id="IPR053858">
    <property type="entry name" value="Arb2_dom"/>
</dbReference>
<protein>
    <recommendedName>
        <fullName evidence="1">Arb2 domain-containing protein</fullName>
    </recommendedName>
</protein>
<dbReference type="OrthoDB" id="421951at2759"/>
<evidence type="ECO:0000259" key="1">
    <source>
        <dbReference type="Pfam" id="PF22749"/>
    </source>
</evidence>
<dbReference type="STRING" id="1448320.A0A319DHP1"/>
<organism evidence="2 3">
    <name type="scientific">Aspergillus ellipticus CBS 707.79</name>
    <dbReference type="NCBI Taxonomy" id="1448320"/>
    <lineage>
        <taxon>Eukaryota</taxon>
        <taxon>Fungi</taxon>
        <taxon>Dikarya</taxon>
        <taxon>Ascomycota</taxon>
        <taxon>Pezizomycotina</taxon>
        <taxon>Eurotiomycetes</taxon>
        <taxon>Eurotiomycetidae</taxon>
        <taxon>Eurotiales</taxon>
        <taxon>Aspergillaceae</taxon>
        <taxon>Aspergillus</taxon>
        <taxon>Aspergillus subgen. Circumdati</taxon>
    </lineage>
</organism>
<dbReference type="VEuPathDB" id="FungiDB:BO71DRAFT_396470"/>
<feature type="domain" description="Arb2" evidence="1">
    <location>
        <begin position="15"/>
        <end position="309"/>
    </location>
</feature>
<evidence type="ECO:0000313" key="2">
    <source>
        <dbReference type="EMBL" id="PYH97025.1"/>
    </source>
</evidence>
<proteinExistence type="predicted"/>
<evidence type="ECO:0000313" key="3">
    <source>
        <dbReference type="Proteomes" id="UP000247810"/>
    </source>
</evidence>
<gene>
    <name evidence="2" type="ORF">BO71DRAFT_396470</name>
</gene>
<dbReference type="GO" id="GO:0031048">
    <property type="term" value="P:regulatory ncRNA-mediated heterochromatin formation"/>
    <property type="evidence" value="ECO:0007669"/>
    <property type="project" value="TreeGrafter"/>
</dbReference>
<reference evidence="2 3" key="1">
    <citation type="submission" date="2018-02" db="EMBL/GenBank/DDBJ databases">
        <title>The genomes of Aspergillus section Nigri reveals drivers in fungal speciation.</title>
        <authorList>
            <consortium name="DOE Joint Genome Institute"/>
            <person name="Vesth T.C."/>
            <person name="Nybo J."/>
            <person name="Theobald S."/>
            <person name="Brandl J."/>
            <person name="Frisvad J.C."/>
            <person name="Nielsen K.F."/>
            <person name="Lyhne E.K."/>
            <person name="Kogle M.E."/>
            <person name="Kuo A."/>
            <person name="Riley R."/>
            <person name="Clum A."/>
            <person name="Nolan M."/>
            <person name="Lipzen A."/>
            <person name="Salamov A."/>
            <person name="Henrissat B."/>
            <person name="Wiebenga A."/>
            <person name="De vries R.P."/>
            <person name="Grigoriev I.V."/>
            <person name="Mortensen U.H."/>
            <person name="Andersen M.R."/>
            <person name="Baker S.E."/>
        </authorList>
    </citation>
    <scope>NUCLEOTIDE SEQUENCE [LARGE SCALE GENOMIC DNA]</scope>
    <source>
        <strain evidence="2 3">CBS 707.79</strain>
    </source>
</reference>